<reference evidence="1" key="1">
    <citation type="journal article" date="2020" name="Stud. Mycol.">
        <title>101 Dothideomycetes genomes: a test case for predicting lifestyles and emergence of pathogens.</title>
        <authorList>
            <person name="Haridas S."/>
            <person name="Albert R."/>
            <person name="Binder M."/>
            <person name="Bloem J."/>
            <person name="Labutti K."/>
            <person name="Salamov A."/>
            <person name="Andreopoulos B."/>
            <person name="Baker S."/>
            <person name="Barry K."/>
            <person name="Bills G."/>
            <person name="Bluhm B."/>
            <person name="Cannon C."/>
            <person name="Castanera R."/>
            <person name="Culley D."/>
            <person name="Daum C."/>
            <person name="Ezra D."/>
            <person name="Gonzalez J."/>
            <person name="Henrissat B."/>
            <person name="Kuo A."/>
            <person name="Liang C."/>
            <person name="Lipzen A."/>
            <person name="Lutzoni F."/>
            <person name="Magnuson J."/>
            <person name="Mondo S."/>
            <person name="Nolan M."/>
            <person name="Ohm R."/>
            <person name="Pangilinan J."/>
            <person name="Park H.-J."/>
            <person name="Ramirez L."/>
            <person name="Alfaro M."/>
            <person name="Sun H."/>
            <person name="Tritt A."/>
            <person name="Yoshinaga Y."/>
            <person name="Zwiers L.-H."/>
            <person name="Turgeon B."/>
            <person name="Goodwin S."/>
            <person name="Spatafora J."/>
            <person name="Crous P."/>
            <person name="Grigoriev I."/>
        </authorList>
    </citation>
    <scope>NUCLEOTIDE SEQUENCE</scope>
    <source>
        <strain evidence="1">CBS 121410</strain>
    </source>
</reference>
<dbReference type="InterPro" id="IPR039535">
    <property type="entry name" value="ASST-like"/>
</dbReference>
<gene>
    <name evidence="1" type="ORF">K490DRAFT_34978</name>
</gene>
<dbReference type="PANTHER" id="PTHR35340:SF5">
    <property type="entry name" value="ASST-DOMAIN-CONTAINING PROTEIN"/>
    <property type="match status" value="1"/>
</dbReference>
<accession>A0A9P4LX30</accession>
<dbReference type="Pfam" id="PF14269">
    <property type="entry name" value="Arylsulfotran_2"/>
    <property type="match status" value="1"/>
</dbReference>
<proteinExistence type="predicted"/>
<dbReference type="Proteomes" id="UP000799776">
    <property type="component" value="Unassembled WGS sequence"/>
</dbReference>
<dbReference type="PANTHER" id="PTHR35340">
    <property type="entry name" value="PQQ ENZYME REPEAT PROTEIN-RELATED"/>
    <property type="match status" value="1"/>
</dbReference>
<dbReference type="AlphaFoldDB" id="A0A9P4LX30"/>
<evidence type="ECO:0000313" key="2">
    <source>
        <dbReference type="Proteomes" id="UP000799776"/>
    </source>
</evidence>
<name>A0A9P4LX30_9PEZI</name>
<dbReference type="InterPro" id="IPR053143">
    <property type="entry name" value="Arylsulfate_ST"/>
</dbReference>
<evidence type="ECO:0000313" key="1">
    <source>
        <dbReference type="EMBL" id="KAF2090176.1"/>
    </source>
</evidence>
<protein>
    <submittedName>
        <fullName evidence="1">Uncharacterized protein</fullName>
    </submittedName>
</protein>
<comment type="caution">
    <text evidence="1">The sequence shown here is derived from an EMBL/GenBank/DDBJ whole genome shotgun (WGS) entry which is preliminary data.</text>
</comment>
<dbReference type="EMBL" id="ML978713">
    <property type="protein sequence ID" value="KAF2090176.1"/>
    <property type="molecule type" value="Genomic_DNA"/>
</dbReference>
<keyword evidence="2" id="KW-1185">Reference proteome</keyword>
<dbReference type="OrthoDB" id="5427350at2759"/>
<sequence>MDLSNWGGTNPGYVVDGCFQDINTTTREVNFQWCSLDWVPVEDTYIYLPNSGLYSNGNSGLGTEADPWDYFHINAIDKNSEGDYLVSSRYTDTIYKVAGANSPFPGSIIWYLNGVNNDFELINGLNFSRQHHVRFISTGETETTITLFDNASDGSAASANATSGMVITVNNATMTAYLARQYVNPDGLIAVSQGSVQTLANTNVFIGWGQKPYYSEFAEDGTLLYHAVYGPGLQGMMSFRTWKHDWVGTPASPPTLVAYAQACNASTYAYVSWNGATEVDHWVFLTSASADGPWEFVTQTKKQGFETQMWLTPATPVKGVYVLAEAYDGCGKRLGRSSAMRVFVPGEELAASCGATRCVDGTDYWEYGNAVVC</sequence>
<organism evidence="1 2">
    <name type="scientific">Saccharata proteae CBS 121410</name>
    <dbReference type="NCBI Taxonomy" id="1314787"/>
    <lineage>
        <taxon>Eukaryota</taxon>
        <taxon>Fungi</taxon>
        <taxon>Dikarya</taxon>
        <taxon>Ascomycota</taxon>
        <taxon>Pezizomycotina</taxon>
        <taxon>Dothideomycetes</taxon>
        <taxon>Dothideomycetes incertae sedis</taxon>
        <taxon>Botryosphaeriales</taxon>
        <taxon>Saccharataceae</taxon>
        <taxon>Saccharata</taxon>
    </lineage>
</organism>